<sequence length="146" mass="17005">MLLRIARGHKMTSRERKKRQGREVRTRTSHKIERQLALATTRNSPRSYNVRWSLLPSFIHSTNICIIPMFRKIASIRSQLRVLELNGAHDKLDEICAPSTDMALSFDRYPLYSVAPCLVKSKVTLHKGRTLVDLWSSHHELFLLQR</sequence>
<accession>A0A238BV61</accession>
<reference evidence="2 3" key="1">
    <citation type="submission" date="2015-12" db="EMBL/GenBank/DDBJ databases">
        <title>Draft genome of the nematode, Onchocerca flexuosa.</title>
        <authorList>
            <person name="Mitreva M."/>
        </authorList>
    </citation>
    <scope>NUCLEOTIDE SEQUENCE [LARGE SCALE GENOMIC DNA]</scope>
    <source>
        <strain evidence="2">Red Deer</strain>
    </source>
</reference>
<feature type="compositionally biased region" description="Basic residues" evidence="1">
    <location>
        <begin position="1"/>
        <end position="20"/>
    </location>
</feature>
<name>A0A238BV61_9BILA</name>
<feature type="region of interest" description="Disordered" evidence="1">
    <location>
        <begin position="1"/>
        <end position="29"/>
    </location>
</feature>
<organism evidence="2 3">
    <name type="scientific">Onchocerca flexuosa</name>
    <dbReference type="NCBI Taxonomy" id="387005"/>
    <lineage>
        <taxon>Eukaryota</taxon>
        <taxon>Metazoa</taxon>
        <taxon>Ecdysozoa</taxon>
        <taxon>Nematoda</taxon>
        <taxon>Chromadorea</taxon>
        <taxon>Rhabditida</taxon>
        <taxon>Spirurina</taxon>
        <taxon>Spiruromorpha</taxon>
        <taxon>Filarioidea</taxon>
        <taxon>Onchocercidae</taxon>
        <taxon>Onchocerca</taxon>
    </lineage>
</organism>
<dbReference type="AlphaFoldDB" id="A0A238BV61"/>
<protein>
    <submittedName>
        <fullName evidence="2">Uncharacterized protein</fullName>
    </submittedName>
</protein>
<gene>
    <name evidence="2" type="ORF">X798_04106</name>
</gene>
<keyword evidence="3" id="KW-1185">Reference proteome</keyword>
<proteinExistence type="predicted"/>
<evidence type="ECO:0000256" key="1">
    <source>
        <dbReference type="SAM" id="MobiDB-lite"/>
    </source>
</evidence>
<evidence type="ECO:0000313" key="2">
    <source>
        <dbReference type="EMBL" id="OZC08874.1"/>
    </source>
</evidence>
<dbReference type="EMBL" id="KZ270001">
    <property type="protein sequence ID" value="OZC08874.1"/>
    <property type="molecule type" value="Genomic_DNA"/>
</dbReference>
<dbReference type="Proteomes" id="UP000242913">
    <property type="component" value="Unassembled WGS sequence"/>
</dbReference>
<evidence type="ECO:0000313" key="3">
    <source>
        <dbReference type="Proteomes" id="UP000242913"/>
    </source>
</evidence>